<evidence type="ECO:0000313" key="2">
    <source>
        <dbReference type="Proteomes" id="UP001419910"/>
    </source>
</evidence>
<keyword evidence="2" id="KW-1185">Reference proteome</keyword>
<sequence length="95" mass="10163">MPATDIDDAMMVSRSQNMIAADVGDEAVILDIQSGYFFQLNRTAAGIWALLESPISAGALCGKMAETHSVDPTVCRGDVIEFIADMRDRGLITIG</sequence>
<reference evidence="1 2" key="1">
    <citation type="submission" date="2024-05" db="EMBL/GenBank/DDBJ databases">
        <authorList>
            <person name="Liu Q."/>
            <person name="Xin Y.-H."/>
        </authorList>
    </citation>
    <scope>NUCLEOTIDE SEQUENCE [LARGE SCALE GENOMIC DNA]</scope>
    <source>
        <strain evidence="1 2">CGMCC 1.10181</strain>
    </source>
</reference>
<dbReference type="Proteomes" id="UP001419910">
    <property type="component" value="Unassembled WGS sequence"/>
</dbReference>
<evidence type="ECO:0000313" key="1">
    <source>
        <dbReference type="EMBL" id="MEN2789720.1"/>
    </source>
</evidence>
<dbReference type="Pfam" id="PF05402">
    <property type="entry name" value="PqqD"/>
    <property type="match status" value="1"/>
</dbReference>
<organism evidence="1 2">
    <name type="scientific">Sphingomonas oligophenolica</name>
    <dbReference type="NCBI Taxonomy" id="301154"/>
    <lineage>
        <taxon>Bacteria</taxon>
        <taxon>Pseudomonadati</taxon>
        <taxon>Pseudomonadota</taxon>
        <taxon>Alphaproteobacteria</taxon>
        <taxon>Sphingomonadales</taxon>
        <taxon>Sphingomonadaceae</taxon>
        <taxon>Sphingomonas</taxon>
    </lineage>
</organism>
<proteinExistence type="predicted"/>
<dbReference type="Gene3D" id="1.10.10.1150">
    <property type="entry name" value="Coenzyme PQQ synthesis protein D (PqqD)"/>
    <property type="match status" value="1"/>
</dbReference>
<comment type="caution">
    <text evidence="1">The sequence shown here is derived from an EMBL/GenBank/DDBJ whole genome shotgun (WGS) entry which is preliminary data.</text>
</comment>
<name>A0ABU9Y1P0_9SPHN</name>
<dbReference type="RefSeq" id="WP_343889501.1">
    <property type="nucleotide sequence ID" value="NZ_BAAAEH010000022.1"/>
</dbReference>
<dbReference type="InterPro" id="IPR041881">
    <property type="entry name" value="PqqD_sf"/>
</dbReference>
<accession>A0ABU9Y1P0</accession>
<protein>
    <submittedName>
        <fullName evidence="1">PqqD family protein</fullName>
    </submittedName>
</protein>
<gene>
    <name evidence="1" type="ORF">ABC974_08795</name>
</gene>
<dbReference type="EMBL" id="JBDIME010000005">
    <property type="protein sequence ID" value="MEN2789720.1"/>
    <property type="molecule type" value="Genomic_DNA"/>
</dbReference>
<dbReference type="InterPro" id="IPR008792">
    <property type="entry name" value="PQQD"/>
</dbReference>